<name>A0A4U5JDS8_9EURY</name>
<dbReference type="RefSeq" id="WP_137276794.1">
    <property type="nucleotide sequence ID" value="NZ_QKNX01000003.1"/>
</dbReference>
<dbReference type="InterPro" id="IPR013561">
    <property type="entry name" value="FilR1_middle_dom"/>
</dbReference>
<evidence type="ECO:0000313" key="3">
    <source>
        <dbReference type="Proteomes" id="UP000308037"/>
    </source>
</evidence>
<dbReference type="EMBL" id="QKNX01000003">
    <property type="protein sequence ID" value="TKR25787.1"/>
    <property type="molecule type" value="Genomic_DNA"/>
</dbReference>
<proteinExistence type="predicted"/>
<organism evidence="2 3">
    <name type="scientific">Natronomonas salsuginis</name>
    <dbReference type="NCBI Taxonomy" id="2217661"/>
    <lineage>
        <taxon>Archaea</taxon>
        <taxon>Methanobacteriati</taxon>
        <taxon>Methanobacteriota</taxon>
        <taxon>Stenosarchaea group</taxon>
        <taxon>Halobacteria</taxon>
        <taxon>Halobacteriales</taxon>
        <taxon>Natronomonadaceae</taxon>
        <taxon>Natronomonas</taxon>
    </lineage>
</organism>
<dbReference type="Pfam" id="PF08350">
    <property type="entry name" value="FilR1_middle"/>
    <property type="match status" value="1"/>
</dbReference>
<dbReference type="AlphaFoldDB" id="A0A4U5JDS8"/>
<evidence type="ECO:0000313" key="2">
    <source>
        <dbReference type="EMBL" id="TKR25787.1"/>
    </source>
</evidence>
<sequence>MIDSGRSTLFVAERNLPFYLGLADDGRIQIGVEDDAGFPRSLLETTDADVRAWAEGVYRTYCEQARRKPLDDFE</sequence>
<dbReference type="Proteomes" id="UP000308037">
    <property type="component" value="Unassembled WGS sequence"/>
</dbReference>
<evidence type="ECO:0000259" key="1">
    <source>
        <dbReference type="Pfam" id="PF08350"/>
    </source>
</evidence>
<keyword evidence="3" id="KW-1185">Reference proteome</keyword>
<reference evidence="2 3" key="1">
    <citation type="submission" date="2019-04" db="EMBL/GenBank/DDBJ databases">
        <title>Natronomonas sp. F20-122 a newhaloarchaeon isolated from a saline saltern of Isla Bacuta, Huelva, Spain.</title>
        <authorList>
            <person name="Duran-Viseras A."/>
            <person name="Sanchez-Porro C."/>
            <person name="Ventosa A."/>
        </authorList>
    </citation>
    <scope>NUCLEOTIDE SEQUENCE [LARGE SCALE GENOMIC DNA]</scope>
    <source>
        <strain evidence="2 3">F20-122</strain>
    </source>
</reference>
<protein>
    <recommendedName>
        <fullName evidence="1">Methanogenesis regulatory protein FilR1 middle domain-containing protein</fullName>
    </recommendedName>
</protein>
<accession>A0A4U5JDS8</accession>
<feature type="domain" description="Methanogenesis regulatory protein FilR1 middle" evidence="1">
    <location>
        <begin position="2"/>
        <end position="64"/>
    </location>
</feature>
<comment type="caution">
    <text evidence="2">The sequence shown here is derived from an EMBL/GenBank/DDBJ whole genome shotgun (WGS) entry which is preliminary data.</text>
</comment>
<dbReference type="OrthoDB" id="330490at2157"/>
<gene>
    <name evidence="2" type="ORF">DM868_10310</name>
</gene>